<keyword evidence="1" id="KW-0472">Membrane</keyword>
<comment type="caution">
    <text evidence="3">The sequence shown here is derived from an EMBL/GenBank/DDBJ whole genome shotgun (WGS) entry which is preliminary data.</text>
</comment>
<evidence type="ECO:0000313" key="3">
    <source>
        <dbReference type="EMBL" id="MCW3785427.1"/>
    </source>
</evidence>
<feature type="domain" description="Acyltransferase 3" evidence="2">
    <location>
        <begin position="8"/>
        <end position="331"/>
    </location>
</feature>
<feature type="transmembrane region" description="Helical" evidence="1">
    <location>
        <begin position="316"/>
        <end position="334"/>
    </location>
</feature>
<keyword evidence="3" id="KW-0808">Transferase</keyword>
<feature type="transmembrane region" description="Helical" evidence="1">
    <location>
        <begin position="199"/>
        <end position="220"/>
    </location>
</feature>
<sequence>METQYRRYDIDWLRVIAIGLLLIYHIAIVFQPWGMFIGFIQSPEPIEGLWKPMTMLNIWRIPLLFFVSGMGVFFAMRKRNIKELLWERTRRILVPLIFGAVAIVPIHIFIWQKFYLQDFRYMPGRGHLWFLMNIFIYVLVLSPLFSVLQKNAKNSLKKMLSKVLGNPFGLLLIAGPFMLETILIKPNPYELYAMTWHGFALGFLSFFFGYCFVMVGDIFWKTIYKYRFVNLLIALFLYGMRLYVFNLKAPGYLMALESIIWIYAILAFAYKYLNKPGKILTYLSKGAYPVYILHMIFLYLGSLIILPLALNVFVKLLTIIVFSFTGCFASYELIRRTKILRPLFGLK</sequence>
<dbReference type="InterPro" id="IPR002656">
    <property type="entry name" value="Acyl_transf_3_dom"/>
</dbReference>
<evidence type="ECO:0000259" key="2">
    <source>
        <dbReference type="Pfam" id="PF01757"/>
    </source>
</evidence>
<dbReference type="Pfam" id="PF01757">
    <property type="entry name" value="Acyl_transf_3"/>
    <property type="match status" value="1"/>
</dbReference>
<organism evidence="3 4">
    <name type="scientific">Plebeiibacterium sediminum</name>
    <dbReference type="NCBI Taxonomy" id="2992112"/>
    <lineage>
        <taxon>Bacteria</taxon>
        <taxon>Pseudomonadati</taxon>
        <taxon>Bacteroidota</taxon>
        <taxon>Bacteroidia</taxon>
        <taxon>Marinilabiliales</taxon>
        <taxon>Marinilabiliaceae</taxon>
        <taxon>Plebeiibacterium</taxon>
    </lineage>
</organism>
<reference evidence="3" key="1">
    <citation type="submission" date="2022-10" db="EMBL/GenBank/DDBJ databases">
        <authorList>
            <person name="Yu W.X."/>
        </authorList>
    </citation>
    <scope>NUCLEOTIDE SEQUENCE</scope>
    <source>
        <strain evidence="3">AAT</strain>
    </source>
</reference>
<feature type="transmembrane region" description="Helical" evidence="1">
    <location>
        <begin position="92"/>
        <end position="110"/>
    </location>
</feature>
<dbReference type="GO" id="GO:0016747">
    <property type="term" value="F:acyltransferase activity, transferring groups other than amino-acyl groups"/>
    <property type="evidence" value="ECO:0007669"/>
    <property type="project" value="InterPro"/>
</dbReference>
<name>A0AAE3M231_9BACT</name>
<dbReference type="Proteomes" id="UP001209229">
    <property type="component" value="Unassembled WGS sequence"/>
</dbReference>
<feature type="transmembrane region" description="Helical" evidence="1">
    <location>
        <begin position="251"/>
        <end position="270"/>
    </location>
</feature>
<dbReference type="InterPro" id="IPR050623">
    <property type="entry name" value="Glucan_succinyl_AcylTrfase"/>
</dbReference>
<feature type="transmembrane region" description="Helical" evidence="1">
    <location>
        <begin position="58"/>
        <end position="76"/>
    </location>
</feature>
<dbReference type="AlphaFoldDB" id="A0AAE3M231"/>
<feature type="transmembrane region" description="Helical" evidence="1">
    <location>
        <begin position="160"/>
        <end position="179"/>
    </location>
</feature>
<accession>A0AAE3M231</accession>
<keyword evidence="1" id="KW-0812">Transmembrane</keyword>
<keyword evidence="4" id="KW-1185">Reference proteome</keyword>
<feature type="transmembrane region" description="Helical" evidence="1">
    <location>
        <begin position="130"/>
        <end position="148"/>
    </location>
</feature>
<dbReference type="PANTHER" id="PTHR36927:SF3">
    <property type="entry name" value="GLUCANS BIOSYNTHESIS PROTEIN C"/>
    <property type="match status" value="1"/>
</dbReference>
<feature type="transmembrane region" description="Helical" evidence="1">
    <location>
        <begin position="291"/>
        <end position="310"/>
    </location>
</feature>
<keyword evidence="1" id="KW-1133">Transmembrane helix</keyword>
<proteinExistence type="predicted"/>
<keyword evidence="3" id="KW-0012">Acyltransferase</keyword>
<feature type="transmembrane region" description="Helical" evidence="1">
    <location>
        <begin position="227"/>
        <end position="245"/>
    </location>
</feature>
<dbReference type="EMBL" id="JAPDPJ010000003">
    <property type="protein sequence ID" value="MCW3785427.1"/>
    <property type="molecule type" value="Genomic_DNA"/>
</dbReference>
<dbReference type="RefSeq" id="WP_301188999.1">
    <property type="nucleotide sequence ID" value="NZ_JAPDPJ010000003.1"/>
</dbReference>
<evidence type="ECO:0000256" key="1">
    <source>
        <dbReference type="SAM" id="Phobius"/>
    </source>
</evidence>
<protein>
    <submittedName>
        <fullName evidence="3">Acyltransferase family protein</fullName>
    </submittedName>
</protein>
<feature type="transmembrane region" description="Helical" evidence="1">
    <location>
        <begin position="12"/>
        <end position="38"/>
    </location>
</feature>
<evidence type="ECO:0000313" key="4">
    <source>
        <dbReference type="Proteomes" id="UP001209229"/>
    </source>
</evidence>
<dbReference type="PANTHER" id="PTHR36927">
    <property type="entry name" value="BLR4337 PROTEIN"/>
    <property type="match status" value="1"/>
</dbReference>
<gene>
    <name evidence="3" type="ORF">OM075_03055</name>
</gene>